<dbReference type="GO" id="GO:0004792">
    <property type="term" value="F:thiosulfate-cyanide sulfurtransferase activity"/>
    <property type="evidence" value="ECO:0007669"/>
    <property type="project" value="InterPro"/>
</dbReference>
<organism evidence="4">
    <name type="scientific">mine drainage metagenome</name>
    <dbReference type="NCBI Taxonomy" id="410659"/>
    <lineage>
        <taxon>unclassified sequences</taxon>
        <taxon>metagenomes</taxon>
        <taxon>ecological metagenomes</taxon>
    </lineage>
</organism>
<proteinExistence type="predicted"/>
<dbReference type="CDD" id="cd01449">
    <property type="entry name" value="TST_Repeat_2"/>
    <property type="match status" value="1"/>
</dbReference>
<dbReference type="Pfam" id="PF00581">
    <property type="entry name" value="Rhodanese"/>
    <property type="match status" value="1"/>
</dbReference>
<protein>
    <submittedName>
        <fullName evidence="4">3-mercaptopyruvate sulfurtransferase</fullName>
    </submittedName>
</protein>
<dbReference type="InterPro" id="IPR001307">
    <property type="entry name" value="Thiosulphate_STrfase_CS"/>
</dbReference>
<evidence type="ECO:0000256" key="1">
    <source>
        <dbReference type="ARBA" id="ARBA00022679"/>
    </source>
</evidence>
<sequence length="92" mass="9773">LDPLAGHIPGAVNLPFADNLDGGSFLPPARLRRHFLEALADRTPASAICMCGSGVTACHNLLALSVAGLPGARLYAGSWSEWIRDPRRPVTR</sequence>
<dbReference type="InterPro" id="IPR045078">
    <property type="entry name" value="TST/MPST-like"/>
</dbReference>
<reference evidence="4" key="1">
    <citation type="submission" date="2013-08" db="EMBL/GenBank/DDBJ databases">
        <authorList>
            <person name="Mendez C."/>
            <person name="Richter M."/>
            <person name="Ferrer M."/>
            <person name="Sanchez J."/>
        </authorList>
    </citation>
    <scope>NUCLEOTIDE SEQUENCE</scope>
</reference>
<dbReference type="InterPro" id="IPR001763">
    <property type="entry name" value="Rhodanese-like_dom"/>
</dbReference>
<dbReference type="SUPFAM" id="SSF52821">
    <property type="entry name" value="Rhodanese/Cell cycle control phosphatase"/>
    <property type="match status" value="1"/>
</dbReference>
<dbReference type="PROSITE" id="PS00683">
    <property type="entry name" value="RHODANESE_2"/>
    <property type="match status" value="1"/>
</dbReference>
<name>T1ASM7_9ZZZZ</name>
<comment type="caution">
    <text evidence="4">The sequence shown here is derived from an EMBL/GenBank/DDBJ whole genome shotgun (WGS) entry which is preliminary data.</text>
</comment>
<dbReference type="AlphaFoldDB" id="T1ASM7"/>
<gene>
    <name evidence="4" type="ORF">B1B_06979</name>
</gene>
<evidence type="ECO:0000259" key="3">
    <source>
        <dbReference type="PROSITE" id="PS50206"/>
    </source>
</evidence>
<dbReference type="PANTHER" id="PTHR11364">
    <property type="entry name" value="THIOSULFATE SULFERTANSFERASE"/>
    <property type="match status" value="1"/>
</dbReference>
<dbReference type="InterPro" id="IPR036873">
    <property type="entry name" value="Rhodanese-like_dom_sf"/>
</dbReference>
<dbReference type="EMBL" id="AUZY01004434">
    <property type="protein sequence ID" value="EQD63571.1"/>
    <property type="molecule type" value="Genomic_DNA"/>
</dbReference>
<keyword evidence="2" id="KW-0677">Repeat</keyword>
<dbReference type="Gene3D" id="3.40.250.10">
    <property type="entry name" value="Rhodanese-like domain"/>
    <property type="match status" value="1"/>
</dbReference>
<dbReference type="PANTHER" id="PTHR11364:SF27">
    <property type="entry name" value="SULFURTRANSFERASE"/>
    <property type="match status" value="1"/>
</dbReference>
<evidence type="ECO:0000313" key="4">
    <source>
        <dbReference type="EMBL" id="EQD63571.1"/>
    </source>
</evidence>
<evidence type="ECO:0000256" key="2">
    <source>
        <dbReference type="ARBA" id="ARBA00022737"/>
    </source>
</evidence>
<feature type="domain" description="Rhodanese" evidence="3">
    <location>
        <begin position="5"/>
        <end position="91"/>
    </location>
</feature>
<reference evidence="4" key="2">
    <citation type="journal article" date="2014" name="ISME J.">
        <title>Microbial stratification in low pH oxic and suboxic macroscopic growths along an acid mine drainage.</title>
        <authorList>
            <person name="Mendez-Garcia C."/>
            <person name="Mesa V."/>
            <person name="Sprenger R.R."/>
            <person name="Richter M."/>
            <person name="Diez M.S."/>
            <person name="Solano J."/>
            <person name="Bargiela R."/>
            <person name="Golyshina O.V."/>
            <person name="Manteca A."/>
            <person name="Ramos J.L."/>
            <person name="Gallego J.R."/>
            <person name="Llorente I."/>
            <person name="Martins Dos Santos V.A."/>
            <person name="Jensen O.N."/>
            <person name="Pelaez A.I."/>
            <person name="Sanchez J."/>
            <person name="Ferrer M."/>
        </authorList>
    </citation>
    <scope>NUCLEOTIDE SEQUENCE</scope>
</reference>
<feature type="non-terminal residue" evidence="4">
    <location>
        <position position="1"/>
    </location>
</feature>
<keyword evidence="1 4" id="KW-0808">Transferase</keyword>
<keyword evidence="4" id="KW-0670">Pyruvate</keyword>
<dbReference type="PROSITE" id="PS50206">
    <property type="entry name" value="RHODANESE_3"/>
    <property type="match status" value="1"/>
</dbReference>
<accession>T1ASM7</accession>